<protein>
    <submittedName>
        <fullName evidence="1">Uncharacterized protein</fullName>
    </submittedName>
</protein>
<dbReference type="AlphaFoldDB" id="A0AAN7JSY0"/>
<proteinExistence type="predicted"/>
<accession>A0AAN7JSY0</accession>
<comment type="caution">
    <text evidence="1">The sequence shown here is derived from an EMBL/GenBank/DDBJ whole genome shotgun (WGS) entry which is preliminary data.</text>
</comment>
<evidence type="ECO:0000313" key="1">
    <source>
        <dbReference type="EMBL" id="KAK4753433.1"/>
    </source>
</evidence>
<dbReference type="PANTHER" id="PTHR34660">
    <property type="entry name" value="MYB-LIKE PROTEIN X"/>
    <property type="match status" value="1"/>
</dbReference>
<dbReference type="EMBL" id="JAXIOK010000016">
    <property type="protein sequence ID" value="KAK4753433.1"/>
    <property type="molecule type" value="Genomic_DNA"/>
</dbReference>
<evidence type="ECO:0000313" key="2">
    <source>
        <dbReference type="Proteomes" id="UP001345219"/>
    </source>
</evidence>
<sequence length="321" mass="35672">MSRCFPFLRQGYVNDGACGGEGSIESAKLQKGISKSERERIREKNIRRKEVIQLPKKQNSGIEAKTSKLVERKSLHNEKADLLALLSDDSCPSGLSEEHNQPVPERFFYLNDASDSSKKRKQHSPIPAVRTGIKIRIPLSKTSSVPEAHIVREPACSTSCSRDEEALVQPPKKIRIRFTKRSCDREASIVNEGACSTSSSTAAVPLPLPLTVPEPSPPAANIRSTRSTLAKCKEEKPPTEESLYDSLFEGFSFPPISAERNDPDDQEWLFRTKLQDNKSTARLLDETNGDVLASSLDCSSWARARFIPDVEVFALPYTVPF</sequence>
<organism evidence="1 2">
    <name type="scientific">Trapa incisa</name>
    <dbReference type="NCBI Taxonomy" id="236973"/>
    <lineage>
        <taxon>Eukaryota</taxon>
        <taxon>Viridiplantae</taxon>
        <taxon>Streptophyta</taxon>
        <taxon>Embryophyta</taxon>
        <taxon>Tracheophyta</taxon>
        <taxon>Spermatophyta</taxon>
        <taxon>Magnoliopsida</taxon>
        <taxon>eudicotyledons</taxon>
        <taxon>Gunneridae</taxon>
        <taxon>Pentapetalae</taxon>
        <taxon>rosids</taxon>
        <taxon>malvids</taxon>
        <taxon>Myrtales</taxon>
        <taxon>Lythraceae</taxon>
        <taxon>Trapa</taxon>
    </lineage>
</organism>
<name>A0AAN7JSY0_9MYRT</name>
<dbReference type="PANTHER" id="PTHR34660:SF7">
    <property type="entry name" value="DNA LIGASE-LIKE PROTEIN"/>
    <property type="match status" value="1"/>
</dbReference>
<reference evidence="1 2" key="1">
    <citation type="journal article" date="2023" name="Hortic Res">
        <title>Pangenome of water caltrop reveals structural variations and asymmetric subgenome divergence after allopolyploidization.</title>
        <authorList>
            <person name="Zhang X."/>
            <person name="Chen Y."/>
            <person name="Wang L."/>
            <person name="Yuan Y."/>
            <person name="Fang M."/>
            <person name="Shi L."/>
            <person name="Lu R."/>
            <person name="Comes H.P."/>
            <person name="Ma Y."/>
            <person name="Chen Y."/>
            <person name="Huang G."/>
            <person name="Zhou Y."/>
            <person name="Zheng Z."/>
            <person name="Qiu Y."/>
        </authorList>
    </citation>
    <scope>NUCLEOTIDE SEQUENCE [LARGE SCALE GENOMIC DNA]</scope>
    <source>
        <tissue evidence="1">Roots</tissue>
    </source>
</reference>
<keyword evidence="2" id="KW-1185">Reference proteome</keyword>
<gene>
    <name evidence="1" type="ORF">SAY87_022231</name>
</gene>
<dbReference type="Proteomes" id="UP001345219">
    <property type="component" value="Chromosome 16"/>
</dbReference>